<dbReference type="GO" id="GO:0015074">
    <property type="term" value="P:DNA integration"/>
    <property type="evidence" value="ECO:0007669"/>
    <property type="project" value="InterPro"/>
</dbReference>
<dbReference type="Proteomes" id="UP001418222">
    <property type="component" value="Unassembled WGS sequence"/>
</dbReference>
<dbReference type="InterPro" id="IPR050951">
    <property type="entry name" value="Retrovirus_Pol_polyprotein"/>
</dbReference>
<evidence type="ECO:0000259" key="1">
    <source>
        <dbReference type="PROSITE" id="PS50994"/>
    </source>
</evidence>
<keyword evidence="3" id="KW-1185">Reference proteome</keyword>
<dbReference type="InterPro" id="IPR036397">
    <property type="entry name" value="RNaseH_sf"/>
</dbReference>
<evidence type="ECO:0000313" key="2">
    <source>
        <dbReference type="EMBL" id="KAK8933894.1"/>
    </source>
</evidence>
<dbReference type="PANTHER" id="PTHR37984">
    <property type="entry name" value="PROTEIN CBG26694"/>
    <property type="match status" value="1"/>
</dbReference>
<accession>A0AAP0B943</accession>
<dbReference type="Gene3D" id="3.30.420.10">
    <property type="entry name" value="Ribonuclease H-like superfamily/Ribonuclease H"/>
    <property type="match status" value="1"/>
</dbReference>
<dbReference type="PANTHER" id="PTHR37984:SF5">
    <property type="entry name" value="PROTEIN NYNRIN-LIKE"/>
    <property type="match status" value="1"/>
</dbReference>
<reference evidence="2 3" key="1">
    <citation type="journal article" date="2022" name="Nat. Plants">
        <title>Genomes of leafy and leafless Platanthera orchids illuminate the evolution of mycoheterotrophy.</title>
        <authorList>
            <person name="Li M.H."/>
            <person name="Liu K.W."/>
            <person name="Li Z."/>
            <person name="Lu H.C."/>
            <person name="Ye Q.L."/>
            <person name="Zhang D."/>
            <person name="Wang J.Y."/>
            <person name="Li Y.F."/>
            <person name="Zhong Z.M."/>
            <person name="Liu X."/>
            <person name="Yu X."/>
            <person name="Liu D.K."/>
            <person name="Tu X.D."/>
            <person name="Liu B."/>
            <person name="Hao Y."/>
            <person name="Liao X.Y."/>
            <person name="Jiang Y.T."/>
            <person name="Sun W.H."/>
            <person name="Chen J."/>
            <person name="Chen Y.Q."/>
            <person name="Ai Y."/>
            <person name="Zhai J.W."/>
            <person name="Wu S.S."/>
            <person name="Zhou Z."/>
            <person name="Hsiao Y.Y."/>
            <person name="Wu W.L."/>
            <person name="Chen Y.Y."/>
            <person name="Lin Y.F."/>
            <person name="Hsu J.L."/>
            <person name="Li C.Y."/>
            <person name="Wang Z.W."/>
            <person name="Zhao X."/>
            <person name="Zhong W.Y."/>
            <person name="Ma X.K."/>
            <person name="Ma L."/>
            <person name="Huang J."/>
            <person name="Chen G.Z."/>
            <person name="Huang M.Z."/>
            <person name="Huang L."/>
            <person name="Peng D.H."/>
            <person name="Luo Y.B."/>
            <person name="Zou S.Q."/>
            <person name="Chen S.P."/>
            <person name="Lan S."/>
            <person name="Tsai W.C."/>
            <person name="Van de Peer Y."/>
            <person name="Liu Z.J."/>
        </authorList>
    </citation>
    <scope>NUCLEOTIDE SEQUENCE [LARGE SCALE GENOMIC DNA]</scope>
    <source>
        <strain evidence="2">Lor287</strain>
    </source>
</reference>
<dbReference type="PROSITE" id="PS50994">
    <property type="entry name" value="INTEGRASE"/>
    <property type="match status" value="1"/>
</dbReference>
<protein>
    <recommendedName>
        <fullName evidence="1">Integrase catalytic domain-containing protein</fullName>
    </recommendedName>
</protein>
<organism evidence="2 3">
    <name type="scientific">Platanthera zijinensis</name>
    <dbReference type="NCBI Taxonomy" id="2320716"/>
    <lineage>
        <taxon>Eukaryota</taxon>
        <taxon>Viridiplantae</taxon>
        <taxon>Streptophyta</taxon>
        <taxon>Embryophyta</taxon>
        <taxon>Tracheophyta</taxon>
        <taxon>Spermatophyta</taxon>
        <taxon>Magnoliopsida</taxon>
        <taxon>Liliopsida</taxon>
        <taxon>Asparagales</taxon>
        <taxon>Orchidaceae</taxon>
        <taxon>Orchidoideae</taxon>
        <taxon>Orchideae</taxon>
        <taxon>Orchidinae</taxon>
        <taxon>Platanthera</taxon>
    </lineage>
</organism>
<dbReference type="Pfam" id="PF00665">
    <property type="entry name" value="rve"/>
    <property type="match status" value="1"/>
</dbReference>
<name>A0AAP0B943_9ASPA</name>
<dbReference type="InterPro" id="IPR012337">
    <property type="entry name" value="RNaseH-like_sf"/>
</dbReference>
<comment type="caution">
    <text evidence="2">The sequence shown here is derived from an EMBL/GenBank/DDBJ whole genome shotgun (WGS) entry which is preliminary data.</text>
</comment>
<feature type="domain" description="Integrase catalytic" evidence="1">
    <location>
        <begin position="31"/>
        <end position="192"/>
    </location>
</feature>
<gene>
    <name evidence="2" type="ORF">KSP39_PZI015967</name>
</gene>
<dbReference type="SUPFAM" id="SSF53098">
    <property type="entry name" value="Ribonuclease H-like"/>
    <property type="match status" value="1"/>
</dbReference>
<dbReference type="AlphaFoldDB" id="A0AAP0B943"/>
<dbReference type="EMBL" id="JBBWWQ010000013">
    <property type="protein sequence ID" value="KAK8933894.1"/>
    <property type="molecule type" value="Genomic_DNA"/>
</dbReference>
<proteinExistence type="predicted"/>
<evidence type="ECO:0000313" key="3">
    <source>
        <dbReference type="Proteomes" id="UP001418222"/>
    </source>
</evidence>
<sequence length="225" mass="25624">MKKDAKLYAKKCVQCQKFAPLQIQPARQLCSITAPWSFAIWGMDLIGPFQMASSQWRFILVMIDYFTKWIEAKALARTMAQIVKNFICGDIICRHGVPMAIITDNGPQLNNAEMINFCKKAGADLQFSSVHHPRSNDQVEVANKRIFNLHKKRVQSLKSSWADQIPSVLWVLRTTPSSSIGETPFKLSHGSEALIPIEFEVPSPRVLLARQNWEDLLEINDEKLR</sequence>
<dbReference type="InterPro" id="IPR001584">
    <property type="entry name" value="Integrase_cat-core"/>
</dbReference>
<dbReference type="GO" id="GO:0003676">
    <property type="term" value="F:nucleic acid binding"/>
    <property type="evidence" value="ECO:0007669"/>
    <property type="project" value="InterPro"/>
</dbReference>